<dbReference type="InterPro" id="IPR020568">
    <property type="entry name" value="Ribosomal_Su5_D2-typ_SF"/>
</dbReference>
<keyword evidence="2 8" id="KW-0699">rRNA-binding</keyword>
<dbReference type="GO" id="GO:0006412">
    <property type="term" value="P:translation"/>
    <property type="evidence" value="ECO:0007669"/>
    <property type="project" value="UniProtKB-UniRule"/>
</dbReference>
<comment type="function">
    <text evidence="8">With S4 and S12 plays an important role in translational accuracy.</text>
</comment>
<evidence type="ECO:0000256" key="5">
    <source>
        <dbReference type="ARBA" id="ARBA00023274"/>
    </source>
</evidence>
<comment type="similarity">
    <text evidence="1 8 9">Belongs to the universal ribosomal protein uS5 family.</text>
</comment>
<dbReference type="InterPro" id="IPR014721">
    <property type="entry name" value="Ribsml_uS5_D2-typ_fold_subgr"/>
</dbReference>
<dbReference type="GO" id="GO:0022627">
    <property type="term" value="C:cytosolic small ribosomal subunit"/>
    <property type="evidence" value="ECO:0007669"/>
    <property type="project" value="TreeGrafter"/>
</dbReference>
<dbReference type="InterPro" id="IPR013810">
    <property type="entry name" value="Ribosomal_uS5_N"/>
</dbReference>
<evidence type="ECO:0000313" key="12">
    <source>
        <dbReference type="Proteomes" id="UP000315399"/>
    </source>
</evidence>
<evidence type="ECO:0000259" key="10">
    <source>
        <dbReference type="PROSITE" id="PS50881"/>
    </source>
</evidence>
<dbReference type="Pfam" id="PF03719">
    <property type="entry name" value="Ribosomal_S5_C"/>
    <property type="match status" value="1"/>
</dbReference>
<evidence type="ECO:0000313" key="11">
    <source>
        <dbReference type="EMBL" id="TDA39753.1"/>
    </source>
</evidence>
<dbReference type="InterPro" id="IPR000851">
    <property type="entry name" value="Ribosomal_uS5"/>
</dbReference>
<dbReference type="Gene3D" id="3.30.230.10">
    <property type="match status" value="1"/>
</dbReference>
<evidence type="ECO:0000256" key="7">
    <source>
        <dbReference type="ARBA" id="ARBA00035255"/>
    </source>
</evidence>
<dbReference type="EMBL" id="QNVH01000007">
    <property type="protein sequence ID" value="TDA39753.1"/>
    <property type="molecule type" value="Genomic_DNA"/>
</dbReference>
<reference evidence="11 12" key="1">
    <citation type="journal article" date="2019" name="Nat. Microbiol.">
        <title>Expanding anaerobic alkane metabolism in the domain of Archaea.</title>
        <authorList>
            <person name="Wang Y."/>
            <person name="Wegener G."/>
            <person name="Hou J."/>
            <person name="Wang F."/>
            <person name="Xiao X."/>
        </authorList>
    </citation>
    <scope>NUCLEOTIDE SEQUENCE [LARGE SCALE GENOMIC DNA]</scope>
    <source>
        <strain evidence="11">WYZ-LMO10</strain>
    </source>
</reference>
<dbReference type="Gene3D" id="3.30.160.20">
    <property type="match status" value="1"/>
</dbReference>
<evidence type="ECO:0000256" key="3">
    <source>
        <dbReference type="ARBA" id="ARBA00022884"/>
    </source>
</evidence>
<keyword evidence="5 8" id="KW-0687">Ribonucleoprotein</keyword>
<accession>A0A523BFN2</accession>
<dbReference type="AlphaFoldDB" id="A0A523BFN2"/>
<evidence type="ECO:0000256" key="8">
    <source>
        <dbReference type="HAMAP-Rule" id="MF_01307"/>
    </source>
</evidence>
<evidence type="ECO:0000256" key="4">
    <source>
        <dbReference type="ARBA" id="ARBA00022980"/>
    </source>
</evidence>
<dbReference type="Proteomes" id="UP000315399">
    <property type="component" value="Unassembled WGS sequence"/>
</dbReference>
<dbReference type="GO" id="GO:0019843">
    <property type="term" value="F:rRNA binding"/>
    <property type="evidence" value="ECO:0007669"/>
    <property type="project" value="UniProtKB-UniRule"/>
</dbReference>
<dbReference type="InterPro" id="IPR047866">
    <property type="entry name" value="Ribosomal_uS5_arc"/>
</dbReference>
<dbReference type="HAMAP" id="MF_01307_A">
    <property type="entry name" value="Ribosomal_uS5_A"/>
    <property type="match status" value="1"/>
</dbReference>
<organism evidence="11 12">
    <name type="scientific">Thermoproteota archaeon</name>
    <dbReference type="NCBI Taxonomy" id="2056631"/>
    <lineage>
        <taxon>Archaea</taxon>
        <taxon>Thermoproteota</taxon>
    </lineage>
</organism>
<protein>
    <recommendedName>
        <fullName evidence="7 8">Small ribosomal subunit protein uS5</fullName>
    </recommendedName>
</protein>
<evidence type="ECO:0000256" key="6">
    <source>
        <dbReference type="ARBA" id="ARBA00025844"/>
    </source>
</evidence>
<dbReference type="SUPFAM" id="SSF54211">
    <property type="entry name" value="Ribosomal protein S5 domain 2-like"/>
    <property type="match status" value="1"/>
</dbReference>
<evidence type="ECO:0000256" key="9">
    <source>
        <dbReference type="RuleBase" id="RU003823"/>
    </source>
</evidence>
<dbReference type="PROSITE" id="PS50881">
    <property type="entry name" value="S5_DSRBD"/>
    <property type="match status" value="1"/>
</dbReference>
<dbReference type="FunFam" id="3.30.230.10:FF:000004">
    <property type="entry name" value="40S ribosomal protein S2"/>
    <property type="match status" value="1"/>
</dbReference>
<dbReference type="PANTHER" id="PTHR13718:SF4">
    <property type="entry name" value="40S RIBOSOMAL PROTEIN S2"/>
    <property type="match status" value="1"/>
</dbReference>
<comment type="caution">
    <text evidence="11">The sequence shown here is derived from an EMBL/GenBank/DDBJ whole genome shotgun (WGS) entry which is preliminary data.</text>
</comment>
<dbReference type="SUPFAM" id="SSF54768">
    <property type="entry name" value="dsRNA-binding domain-like"/>
    <property type="match status" value="1"/>
</dbReference>
<dbReference type="InterPro" id="IPR018192">
    <property type="entry name" value="Ribosomal_uS5_N_CS"/>
</dbReference>
<dbReference type="NCBIfam" id="NF003125">
    <property type="entry name" value="PRK04044.1"/>
    <property type="match status" value="1"/>
</dbReference>
<gene>
    <name evidence="8" type="primary">rps5</name>
    <name evidence="11" type="ORF">DSO08_01445</name>
</gene>
<sequence length="201" mass="21736">MAYQQSQWVPRTTLGKLVLEGKITSIKEVFEQNIPIKEPEIIDALLPDIKHEVLDVGIVQKQTDAGEITKFKIGVVIGNFDGYVGIGIGKSKQMRFAIDKAIANAKLNITPVRRGCGHWKCPCGNPHSLPFVVTGKSGSVTVTLIPAPKGVGLVGGAAAKTLLTFAGIKDAWVVSRGETRTTMNFAGAVYDALRNTYRFKK</sequence>
<dbReference type="InterPro" id="IPR005711">
    <property type="entry name" value="Ribosomal_uS5_euk/arc"/>
</dbReference>
<name>A0A523BFN2_9CREN</name>
<dbReference type="PROSITE" id="PS00585">
    <property type="entry name" value="RIBOSOMAL_S5"/>
    <property type="match status" value="1"/>
</dbReference>
<dbReference type="Pfam" id="PF00333">
    <property type="entry name" value="Ribosomal_S5"/>
    <property type="match status" value="1"/>
</dbReference>
<evidence type="ECO:0000256" key="2">
    <source>
        <dbReference type="ARBA" id="ARBA00022730"/>
    </source>
</evidence>
<dbReference type="GO" id="GO:0003735">
    <property type="term" value="F:structural constituent of ribosome"/>
    <property type="evidence" value="ECO:0007669"/>
    <property type="project" value="UniProtKB-UniRule"/>
</dbReference>
<dbReference type="InterPro" id="IPR005324">
    <property type="entry name" value="Ribosomal_uS5_C"/>
</dbReference>
<evidence type="ECO:0000256" key="1">
    <source>
        <dbReference type="ARBA" id="ARBA00008945"/>
    </source>
</evidence>
<dbReference type="PANTHER" id="PTHR13718">
    <property type="entry name" value="RIBOSOMAL S SUBUNIT"/>
    <property type="match status" value="1"/>
</dbReference>
<keyword evidence="3 8" id="KW-0694">RNA-binding</keyword>
<dbReference type="NCBIfam" id="TIGR01020">
    <property type="entry name" value="uS5_euk_arch"/>
    <property type="match status" value="1"/>
</dbReference>
<proteinExistence type="inferred from homology"/>
<comment type="subunit">
    <text evidence="6 8">Part of the 30S ribosomal subunit. Contacts protein S4.</text>
</comment>
<dbReference type="FunFam" id="3.30.160.20:FF:000002">
    <property type="entry name" value="40S ribosomal protein S2"/>
    <property type="match status" value="1"/>
</dbReference>
<feature type="domain" description="S5 DRBM" evidence="10">
    <location>
        <begin position="49"/>
        <end position="112"/>
    </location>
</feature>
<keyword evidence="4 8" id="KW-0689">Ribosomal protein</keyword>
<comment type="domain">
    <text evidence="8">The N-terminal domain interacts with the head of the 30S subunit; the C-terminal domain interacts with the body and contacts protein S4. The interaction surface between S4 and S5 is involved in control of translational fidelity.</text>
</comment>